<dbReference type="PROSITE" id="PS51257">
    <property type="entry name" value="PROKAR_LIPOPROTEIN"/>
    <property type="match status" value="1"/>
</dbReference>
<gene>
    <name evidence="3" type="ORF">SAMN02982985_02952</name>
</gene>
<dbReference type="AlphaFoldDB" id="A0A1I4NGC2"/>
<reference evidence="3 4" key="1">
    <citation type="submission" date="2016-10" db="EMBL/GenBank/DDBJ databases">
        <authorList>
            <person name="de Groot N.N."/>
        </authorList>
    </citation>
    <scope>NUCLEOTIDE SEQUENCE [LARGE SCALE GENOMIC DNA]</scope>
    <source>
        <strain evidence="3 4">ATCC 43154</strain>
    </source>
</reference>
<dbReference type="STRING" id="758825.SAMN02982985_02952"/>
<evidence type="ECO:0008006" key="5">
    <source>
        <dbReference type="Google" id="ProtNLM"/>
    </source>
</evidence>
<keyword evidence="2" id="KW-0732">Signal</keyword>
<feature type="compositionally biased region" description="Low complexity" evidence="1">
    <location>
        <begin position="261"/>
        <end position="279"/>
    </location>
</feature>
<feature type="chain" id="PRO_5011470324" description="DUF3829 domain-containing protein" evidence="2">
    <location>
        <begin position="21"/>
        <end position="279"/>
    </location>
</feature>
<evidence type="ECO:0000256" key="1">
    <source>
        <dbReference type="SAM" id="MobiDB-lite"/>
    </source>
</evidence>
<sequence length="279" mass="30553">MKSPNIAAFLLLLAALAGCAGNSPRLQAVRALSAESSKLGAFNELSQRFRDTYPRQQPYLTPAADARERQLDAARQAAYPDFIAIENGVALYLRALGKLAGDERFDLEDQVKAMSGAIKAWPDSGLDDRHVNAYAGLTRLLTRALTARYQDRAVEQMLNDGRDELRQLLDAMAALLRYYDKTHDNEQRIVLGTLESEIPFVDNPREHLLAALAKAHQQAKVAEYRLIGRRFTLAESNLAALSQAHQAALQLWPPRDDVKSTTGAKAALGGAPTAAPSHP</sequence>
<feature type="region of interest" description="Disordered" evidence="1">
    <location>
        <begin position="254"/>
        <end position="279"/>
    </location>
</feature>
<proteinExistence type="predicted"/>
<evidence type="ECO:0000313" key="3">
    <source>
        <dbReference type="EMBL" id="SFM14622.1"/>
    </source>
</evidence>
<keyword evidence="4" id="KW-1185">Reference proteome</keyword>
<accession>A0A1I4NGC2</accession>
<name>A0A1I4NGC2_9BURK</name>
<organism evidence="3 4">
    <name type="scientific">Rugamonas rubra</name>
    <dbReference type="NCBI Taxonomy" id="758825"/>
    <lineage>
        <taxon>Bacteria</taxon>
        <taxon>Pseudomonadati</taxon>
        <taxon>Pseudomonadota</taxon>
        <taxon>Betaproteobacteria</taxon>
        <taxon>Burkholderiales</taxon>
        <taxon>Oxalobacteraceae</taxon>
        <taxon>Telluria group</taxon>
        <taxon>Rugamonas</taxon>
    </lineage>
</organism>
<dbReference type="Proteomes" id="UP000199470">
    <property type="component" value="Unassembled WGS sequence"/>
</dbReference>
<dbReference type="RefSeq" id="WP_174900539.1">
    <property type="nucleotide sequence ID" value="NZ_FOTW01000013.1"/>
</dbReference>
<dbReference type="EMBL" id="FOTW01000013">
    <property type="protein sequence ID" value="SFM14622.1"/>
    <property type="molecule type" value="Genomic_DNA"/>
</dbReference>
<evidence type="ECO:0000313" key="4">
    <source>
        <dbReference type="Proteomes" id="UP000199470"/>
    </source>
</evidence>
<protein>
    <recommendedName>
        <fullName evidence="5">DUF3829 domain-containing protein</fullName>
    </recommendedName>
</protein>
<feature type="signal peptide" evidence="2">
    <location>
        <begin position="1"/>
        <end position="20"/>
    </location>
</feature>
<evidence type="ECO:0000256" key="2">
    <source>
        <dbReference type="SAM" id="SignalP"/>
    </source>
</evidence>